<accession>X1GIB9</accession>
<name>X1GIB9_9ZZZZ</name>
<proteinExistence type="predicted"/>
<protein>
    <submittedName>
        <fullName evidence="1">Uncharacterized protein</fullName>
    </submittedName>
</protein>
<evidence type="ECO:0000313" key="1">
    <source>
        <dbReference type="EMBL" id="GAH57656.1"/>
    </source>
</evidence>
<comment type="caution">
    <text evidence="1">The sequence shown here is derived from an EMBL/GenBank/DDBJ whole genome shotgun (WGS) entry which is preliminary data.</text>
</comment>
<dbReference type="AlphaFoldDB" id="X1GIB9"/>
<feature type="non-terminal residue" evidence="1">
    <location>
        <position position="223"/>
    </location>
</feature>
<dbReference type="EMBL" id="BARU01019854">
    <property type="protein sequence ID" value="GAH57656.1"/>
    <property type="molecule type" value="Genomic_DNA"/>
</dbReference>
<sequence>MIEVVLDQHQGLFIRPQVKQVLAYLRDSDFPTYLKELEGFLTNSKIRFHIRLLIMNQLAFLQNPTNEEWQIVKQLLEKDDNFKKHFIDGIQSEKWLRYLISNGFLQTFLQSGDEKLINLIIWKLRILITPHAKTVIDFLQQFPNIDKKDEHVSYILDGLDHWEDERAIRLFQSHLPTIKSCDHLYYTHFLERILKFNPKVVFEMFFDDLNEKTNAIKSAGDFD</sequence>
<organism evidence="1">
    <name type="scientific">marine sediment metagenome</name>
    <dbReference type="NCBI Taxonomy" id="412755"/>
    <lineage>
        <taxon>unclassified sequences</taxon>
        <taxon>metagenomes</taxon>
        <taxon>ecological metagenomes</taxon>
    </lineage>
</organism>
<reference evidence="1" key="1">
    <citation type="journal article" date="2014" name="Front. Microbiol.">
        <title>High frequency of phylogenetically diverse reductive dehalogenase-homologous genes in deep subseafloor sedimentary metagenomes.</title>
        <authorList>
            <person name="Kawai M."/>
            <person name="Futagami T."/>
            <person name="Toyoda A."/>
            <person name="Takaki Y."/>
            <person name="Nishi S."/>
            <person name="Hori S."/>
            <person name="Arai W."/>
            <person name="Tsubouchi T."/>
            <person name="Morono Y."/>
            <person name="Uchiyama I."/>
            <person name="Ito T."/>
            <person name="Fujiyama A."/>
            <person name="Inagaki F."/>
            <person name="Takami H."/>
        </authorList>
    </citation>
    <scope>NUCLEOTIDE SEQUENCE</scope>
    <source>
        <strain evidence="1">Expedition CK06-06</strain>
    </source>
</reference>
<gene>
    <name evidence="1" type="ORF">S03H2_32670</name>
</gene>